<dbReference type="InterPro" id="IPR000847">
    <property type="entry name" value="LysR_HTH_N"/>
</dbReference>
<evidence type="ECO:0000259" key="5">
    <source>
        <dbReference type="PROSITE" id="PS50931"/>
    </source>
</evidence>
<name>A0A238D2I3_THIDL</name>
<dbReference type="RefSeq" id="WP_094159766.1">
    <property type="nucleotide sequence ID" value="NZ_LT592170.1"/>
</dbReference>
<dbReference type="Proteomes" id="UP000214566">
    <property type="component" value="Unassembled WGS sequence"/>
</dbReference>
<feature type="domain" description="HTH lysR-type" evidence="5">
    <location>
        <begin position="7"/>
        <end position="64"/>
    </location>
</feature>
<keyword evidence="2" id="KW-0805">Transcription regulation</keyword>
<dbReference type="InterPro" id="IPR005119">
    <property type="entry name" value="LysR_subst-bd"/>
</dbReference>
<evidence type="ECO:0000256" key="1">
    <source>
        <dbReference type="ARBA" id="ARBA00009437"/>
    </source>
</evidence>
<dbReference type="InterPro" id="IPR036388">
    <property type="entry name" value="WH-like_DNA-bd_sf"/>
</dbReference>
<keyword evidence="4" id="KW-0804">Transcription</keyword>
<comment type="similarity">
    <text evidence="1">Belongs to the LysR transcriptional regulatory family.</text>
</comment>
<evidence type="ECO:0000256" key="2">
    <source>
        <dbReference type="ARBA" id="ARBA00023015"/>
    </source>
</evidence>
<dbReference type="EMBL" id="FLMQ01000055">
    <property type="protein sequence ID" value="SBP87463.1"/>
    <property type="molecule type" value="Genomic_DNA"/>
</dbReference>
<dbReference type="PANTHER" id="PTHR30579:SF7">
    <property type="entry name" value="HTH-TYPE TRANSCRIPTIONAL REGULATOR LRHA-RELATED"/>
    <property type="match status" value="1"/>
</dbReference>
<dbReference type="InterPro" id="IPR050176">
    <property type="entry name" value="LTTR"/>
</dbReference>
<sequence length="312" mass="34073">MDAMHYFDITLLQALIAVADAGSLTAAAPRLCRSQSAVSEQIRKLEEHCGALLFHRGKKGISLTPAGQRLLGHARQLVAQHECVYQEMRGMQLAGDLRLAITDYFRPTVIAQLLRQVRMRYPHLRLHVSIRKSEIIESGQADTDFDIGLSMRILDSHAARRSQTSKAKRLHVLREPLAWIAEPSWVHEGGKPLPLVVLPETCALQQFIVRTLHANRMPYFIAHSASGVLGLQLALAAGLGISCLNASAIPAGMRRMDPSADCPLPDLPDVEFSLCVPHEKADALVEGTLSVLRAAFSGDASSATAQTSPNWT</sequence>
<dbReference type="GO" id="GO:0003677">
    <property type="term" value="F:DNA binding"/>
    <property type="evidence" value="ECO:0007669"/>
    <property type="project" value="UniProtKB-KW"/>
</dbReference>
<dbReference type="Gene3D" id="3.40.190.10">
    <property type="entry name" value="Periplasmic binding protein-like II"/>
    <property type="match status" value="2"/>
</dbReference>
<dbReference type="Gene3D" id="1.10.10.10">
    <property type="entry name" value="Winged helix-like DNA-binding domain superfamily/Winged helix DNA-binding domain"/>
    <property type="match status" value="1"/>
</dbReference>
<evidence type="ECO:0000256" key="3">
    <source>
        <dbReference type="ARBA" id="ARBA00023125"/>
    </source>
</evidence>
<gene>
    <name evidence="6" type="ORF">THIARS_60176</name>
</gene>
<dbReference type="SUPFAM" id="SSF53850">
    <property type="entry name" value="Periplasmic binding protein-like II"/>
    <property type="match status" value="1"/>
</dbReference>
<dbReference type="AlphaFoldDB" id="A0A238D2I3"/>
<accession>A0A238D2I3</accession>
<evidence type="ECO:0000256" key="4">
    <source>
        <dbReference type="ARBA" id="ARBA00023163"/>
    </source>
</evidence>
<reference evidence="6 7" key="1">
    <citation type="submission" date="2016-06" db="EMBL/GenBank/DDBJ databases">
        <authorList>
            <person name="Kjaerup R.B."/>
            <person name="Dalgaard T.S."/>
            <person name="Juul-Madsen H.R."/>
        </authorList>
    </citation>
    <scope>NUCLEOTIDE SEQUENCE [LARGE SCALE GENOMIC DNA]</scope>
    <source>
        <strain evidence="6 7">DSM 16361</strain>
    </source>
</reference>
<dbReference type="InterPro" id="IPR036390">
    <property type="entry name" value="WH_DNA-bd_sf"/>
</dbReference>
<dbReference type="GO" id="GO:0003700">
    <property type="term" value="F:DNA-binding transcription factor activity"/>
    <property type="evidence" value="ECO:0007669"/>
    <property type="project" value="InterPro"/>
</dbReference>
<dbReference type="Pfam" id="PF03466">
    <property type="entry name" value="LysR_substrate"/>
    <property type="match status" value="1"/>
</dbReference>
<dbReference type="PANTHER" id="PTHR30579">
    <property type="entry name" value="TRANSCRIPTIONAL REGULATOR"/>
    <property type="match status" value="1"/>
</dbReference>
<keyword evidence="7" id="KW-1185">Reference proteome</keyword>
<dbReference type="SUPFAM" id="SSF46785">
    <property type="entry name" value="Winged helix' DNA-binding domain"/>
    <property type="match status" value="1"/>
</dbReference>
<dbReference type="OrthoDB" id="8809624at2"/>
<proteinExistence type="inferred from homology"/>
<dbReference type="FunFam" id="1.10.10.10:FF:000001">
    <property type="entry name" value="LysR family transcriptional regulator"/>
    <property type="match status" value="1"/>
</dbReference>
<organism evidence="6 7">
    <name type="scientific">Thiomonas delicata</name>
    <name type="common">Thiomonas cuprina</name>
    <dbReference type="NCBI Taxonomy" id="364030"/>
    <lineage>
        <taxon>Bacteria</taxon>
        <taxon>Pseudomonadati</taxon>
        <taxon>Pseudomonadota</taxon>
        <taxon>Betaproteobacteria</taxon>
        <taxon>Burkholderiales</taxon>
        <taxon>Thiomonas</taxon>
    </lineage>
</organism>
<dbReference type="PROSITE" id="PS50931">
    <property type="entry name" value="HTH_LYSR"/>
    <property type="match status" value="1"/>
</dbReference>
<evidence type="ECO:0000313" key="6">
    <source>
        <dbReference type="EMBL" id="SBP87463.1"/>
    </source>
</evidence>
<keyword evidence="3" id="KW-0238">DNA-binding</keyword>
<evidence type="ECO:0000313" key="7">
    <source>
        <dbReference type="Proteomes" id="UP000214566"/>
    </source>
</evidence>
<dbReference type="Pfam" id="PF00126">
    <property type="entry name" value="HTH_1"/>
    <property type="match status" value="1"/>
</dbReference>
<dbReference type="PRINTS" id="PR00039">
    <property type="entry name" value="HTHLYSR"/>
</dbReference>
<protein>
    <submittedName>
        <fullName evidence="6">Transcriptional regulator, LysR family</fullName>
    </submittedName>
</protein>